<dbReference type="PANTHER" id="PTHR10133:SF27">
    <property type="entry name" value="DNA POLYMERASE NU"/>
    <property type="match status" value="1"/>
</dbReference>
<accession>A0AAV7GWX2</accession>
<dbReference type="CDD" id="cd08640">
    <property type="entry name" value="DNA_pol_A_plastid_like"/>
    <property type="match status" value="1"/>
</dbReference>
<evidence type="ECO:0000256" key="14">
    <source>
        <dbReference type="ARBA" id="ARBA00049244"/>
    </source>
</evidence>
<feature type="domain" description="DNA-directed DNA polymerase family A palm" evidence="16">
    <location>
        <begin position="820"/>
        <end position="1050"/>
    </location>
</feature>
<dbReference type="InterPro" id="IPR002298">
    <property type="entry name" value="DNA_polymerase_A"/>
</dbReference>
<keyword evidence="12" id="KW-0238">DNA-binding</keyword>
<evidence type="ECO:0000256" key="2">
    <source>
        <dbReference type="ARBA" id="ARBA00012417"/>
    </source>
</evidence>
<dbReference type="SMART" id="SM00482">
    <property type="entry name" value="POLAc"/>
    <property type="match status" value="1"/>
</dbReference>
<evidence type="ECO:0000256" key="5">
    <source>
        <dbReference type="ARBA" id="ARBA00022705"/>
    </source>
</evidence>
<dbReference type="InterPro" id="IPR002562">
    <property type="entry name" value="3'-5'_exonuclease_dom"/>
</dbReference>
<dbReference type="GO" id="GO:0008408">
    <property type="term" value="F:3'-5' exonuclease activity"/>
    <property type="evidence" value="ECO:0007669"/>
    <property type="project" value="InterPro"/>
</dbReference>
<keyword evidence="9" id="KW-0269">Exonuclease</keyword>
<evidence type="ECO:0000259" key="16">
    <source>
        <dbReference type="SMART" id="SM00482"/>
    </source>
</evidence>
<dbReference type="InterPro" id="IPR001098">
    <property type="entry name" value="DNA-dir_DNA_pol_A_palm_dom"/>
</dbReference>
<evidence type="ECO:0000256" key="12">
    <source>
        <dbReference type="ARBA" id="ARBA00023125"/>
    </source>
</evidence>
<dbReference type="GO" id="GO:0006261">
    <property type="term" value="P:DNA-templated DNA replication"/>
    <property type="evidence" value="ECO:0007669"/>
    <property type="project" value="InterPro"/>
</dbReference>
<reference evidence="17 18" key="1">
    <citation type="journal article" date="2021" name="Hortic Res">
        <title>Chromosome-scale assembly of the Dendrobium chrysotoxum genome enhances the understanding of orchid evolution.</title>
        <authorList>
            <person name="Zhang Y."/>
            <person name="Zhang G.Q."/>
            <person name="Zhang D."/>
            <person name="Liu X.D."/>
            <person name="Xu X.Y."/>
            <person name="Sun W.H."/>
            <person name="Yu X."/>
            <person name="Zhu X."/>
            <person name="Wang Z.W."/>
            <person name="Zhao X."/>
            <person name="Zhong W.Y."/>
            <person name="Chen H."/>
            <person name="Yin W.L."/>
            <person name="Huang T."/>
            <person name="Niu S.C."/>
            <person name="Liu Z.J."/>
        </authorList>
    </citation>
    <scope>NUCLEOTIDE SEQUENCE [LARGE SCALE GENOMIC DNA]</scope>
    <source>
        <strain evidence="17">Lindl</strain>
    </source>
</reference>
<keyword evidence="8" id="KW-0378">Hydrolase</keyword>
<evidence type="ECO:0000256" key="11">
    <source>
        <dbReference type="ARBA" id="ARBA00022946"/>
    </source>
</evidence>
<name>A0AAV7GWX2_DENCH</name>
<comment type="caution">
    <text evidence="17">The sequence shown here is derived from an EMBL/GenBank/DDBJ whole genome shotgun (WGS) entry which is preliminary data.</text>
</comment>
<evidence type="ECO:0000256" key="10">
    <source>
        <dbReference type="ARBA" id="ARBA00022932"/>
    </source>
</evidence>
<keyword evidence="6" id="KW-0540">Nuclease</keyword>
<proteinExistence type="inferred from homology"/>
<evidence type="ECO:0000256" key="4">
    <source>
        <dbReference type="ARBA" id="ARBA00022695"/>
    </source>
</evidence>
<dbReference type="EC" id="2.7.7.7" evidence="2"/>
<evidence type="ECO:0000256" key="7">
    <source>
        <dbReference type="ARBA" id="ARBA00022763"/>
    </source>
</evidence>
<evidence type="ECO:0000256" key="6">
    <source>
        <dbReference type="ARBA" id="ARBA00022722"/>
    </source>
</evidence>
<dbReference type="Gene3D" id="3.30.70.370">
    <property type="match status" value="1"/>
</dbReference>
<dbReference type="PRINTS" id="PR00868">
    <property type="entry name" value="DNAPOLI"/>
</dbReference>
<dbReference type="FunFam" id="1.10.150.20:FF:000034">
    <property type="entry name" value="DNA polymerase I"/>
    <property type="match status" value="1"/>
</dbReference>
<dbReference type="FunFam" id="3.30.420.10:FF:000051">
    <property type="entry name" value="DNA polymerase I"/>
    <property type="match status" value="1"/>
</dbReference>
<dbReference type="CDD" id="cd06139">
    <property type="entry name" value="DNA_polA_I_Ecoli_like_exo"/>
    <property type="match status" value="1"/>
</dbReference>
<dbReference type="Gene3D" id="1.10.150.20">
    <property type="entry name" value="5' to 3' exonuclease, C-terminal subdomain"/>
    <property type="match status" value="1"/>
</dbReference>
<dbReference type="SUPFAM" id="SSF56672">
    <property type="entry name" value="DNA/RNA polymerases"/>
    <property type="match status" value="1"/>
</dbReference>
<keyword evidence="5" id="KW-0235">DNA replication</keyword>
<evidence type="ECO:0000256" key="3">
    <source>
        <dbReference type="ARBA" id="ARBA00022679"/>
    </source>
</evidence>
<sequence length="1152" mass="128894">MIFCIVSFRVGHGQPCRCPKWKGDLRQNQITRENWGDISSISFGRYSPMQKRLKPSLTLCFGVSFCRARALSFSPCKASMAFSAKHGLFHPLWFSSSLRRTEHASLSLSLGRKKGIRSCQGWNIQHPIFTTCSSFKCVQPSSSATGSVTLKHGLTMEDNAAYQQVQSSSSGFMNGWERANDRAGHNSQNDISQAHTSSEISGDRTNASKTLRNLSSYPSLGNSRKAWRQITDEWEQQKAQYSVNNAIPVEAPDIAHYLGKEDDTRSILKHQRSSQIFPSPTCNSNPSVQQSAHIFIGEDAVLASNPKEDDAPSEERKWRLTKLYDKVLVVDNVSTAEETVAKIDVKQETPVDHGEIICFSIYSGPQAEFGNGKSYIWVDVLDGGHEVLMKFATFFEDQTIKKVWHNYSFDSHILENCGIKVSGFHADTMHLARLWDSSRRIDGGYSLEALTSDPIVMSGTGFHTVDEFMGKISMKSLFGKRKVKKDGSEGKSITIAPVEHLQRKELIPWICYSVSDSINTLKLYESLKAKLEAMDWVFDGICKGSMYEFYEEYWRPFGNLLANMEAEGLLVDRAYLSNVEKVAIAEQEVAADRFRSWASKYCSDAKYMNVGSDAQIRQLFFGGTANRKDEEQKLPNSKTFKVLNSENVTEDGKKNPSKYRNITLQCFGKEMQAEIFTASGWPSVSGDALKSFAGKISPDYINQTVDGFESEPDTVHNSLAEEPSDINRHSKEKSVYGTAYDAFGRGKEGKEACHAIAALCEVCSIDSLISNFILPLQGTHISGKSGRIHCSLNINTETGRLSARRPSLQNQPALEKDRYKIRQAFIAGPGNSLIVADYGQLELRILAHLANCKSMLDAFKAGGDFHSRTAMNMYAHVRKAVDDGSVLLEWHRHTVEEKPPVPLLKDAFAAERRKAKMLNFSIAYGKTPVGLARDWKVSLKEAKETVKLWYNERREVLKWQEERKKDLLTKQCVHTLLGRARRFPSVANVSNAQKGHIERAAINTPVQGSAADVAMCAMLAIDRNTRLKELGWRLILQVHDEVILEGPTESAEIAKAIVVDCMSKPFEGTNILKVDLVVDAKCAQNWAVIFCAQSICLTILNWLEKLGCNCASILLKRFMVFIKLSRRVIDVVFGEGGRHEKKIEKSVPLQSL</sequence>
<dbReference type="GO" id="GO:0006302">
    <property type="term" value="P:double-strand break repair"/>
    <property type="evidence" value="ECO:0007669"/>
    <property type="project" value="TreeGrafter"/>
</dbReference>
<organism evidence="17 18">
    <name type="scientific">Dendrobium chrysotoxum</name>
    <name type="common">Orchid</name>
    <dbReference type="NCBI Taxonomy" id="161865"/>
    <lineage>
        <taxon>Eukaryota</taxon>
        <taxon>Viridiplantae</taxon>
        <taxon>Streptophyta</taxon>
        <taxon>Embryophyta</taxon>
        <taxon>Tracheophyta</taxon>
        <taxon>Spermatophyta</taxon>
        <taxon>Magnoliopsida</taxon>
        <taxon>Liliopsida</taxon>
        <taxon>Asparagales</taxon>
        <taxon>Orchidaceae</taxon>
        <taxon>Epidendroideae</taxon>
        <taxon>Malaxideae</taxon>
        <taxon>Dendrobiinae</taxon>
        <taxon>Dendrobium</taxon>
    </lineage>
</organism>
<dbReference type="GO" id="GO:0003887">
    <property type="term" value="F:DNA-directed DNA polymerase activity"/>
    <property type="evidence" value="ECO:0007669"/>
    <property type="project" value="UniProtKB-KW"/>
</dbReference>
<dbReference type="EMBL" id="JAGFBR010000010">
    <property type="protein sequence ID" value="KAH0460551.1"/>
    <property type="molecule type" value="Genomic_DNA"/>
</dbReference>
<dbReference type="InterPro" id="IPR012337">
    <property type="entry name" value="RNaseH-like_sf"/>
</dbReference>
<comment type="catalytic activity">
    <reaction evidence="14">
        <text>DNA(n) + a 2'-deoxyribonucleoside 5'-triphosphate = DNA(n+1) + diphosphate</text>
        <dbReference type="Rhea" id="RHEA:22508"/>
        <dbReference type="Rhea" id="RHEA-COMP:17339"/>
        <dbReference type="Rhea" id="RHEA-COMP:17340"/>
        <dbReference type="ChEBI" id="CHEBI:33019"/>
        <dbReference type="ChEBI" id="CHEBI:61560"/>
        <dbReference type="ChEBI" id="CHEBI:173112"/>
        <dbReference type="EC" id="2.7.7.7"/>
    </reaction>
</comment>
<dbReference type="SUPFAM" id="SSF53098">
    <property type="entry name" value="Ribonuclease H-like"/>
    <property type="match status" value="1"/>
</dbReference>
<feature type="compositionally biased region" description="Polar residues" evidence="15">
    <location>
        <begin position="185"/>
        <end position="204"/>
    </location>
</feature>
<evidence type="ECO:0000256" key="9">
    <source>
        <dbReference type="ARBA" id="ARBA00022839"/>
    </source>
</evidence>
<dbReference type="PANTHER" id="PTHR10133">
    <property type="entry name" value="DNA POLYMERASE I"/>
    <property type="match status" value="1"/>
</dbReference>
<dbReference type="Pfam" id="PF00476">
    <property type="entry name" value="DNA_pol_A"/>
    <property type="match status" value="2"/>
</dbReference>
<dbReference type="InterPro" id="IPR036397">
    <property type="entry name" value="RNaseH_sf"/>
</dbReference>
<dbReference type="Pfam" id="PF01612">
    <property type="entry name" value="DNA_pol_A_exo1"/>
    <property type="match status" value="1"/>
</dbReference>
<dbReference type="Proteomes" id="UP000775213">
    <property type="component" value="Unassembled WGS sequence"/>
</dbReference>
<keyword evidence="4" id="KW-0548">Nucleotidyltransferase</keyword>
<keyword evidence="18" id="KW-1185">Reference proteome</keyword>
<keyword evidence="13" id="KW-0234">DNA repair</keyword>
<feature type="region of interest" description="Disordered" evidence="15">
    <location>
        <begin position="173"/>
        <end position="204"/>
    </location>
</feature>
<dbReference type="Gene3D" id="3.30.420.10">
    <property type="entry name" value="Ribonuclease H-like superfamily/Ribonuclease H"/>
    <property type="match status" value="1"/>
</dbReference>
<evidence type="ECO:0000256" key="1">
    <source>
        <dbReference type="ARBA" id="ARBA00007705"/>
    </source>
</evidence>
<keyword evidence="10" id="KW-0239">DNA-directed DNA polymerase</keyword>
<protein>
    <recommendedName>
        <fullName evidence="2">DNA-directed DNA polymerase</fullName>
        <ecNumber evidence="2">2.7.7.7</ecNumber>
    </recommendedName>
</protein>
<dbReference type="GO" id="GO:0009507">
    <property type="term" value="C:chloroplast"/>
    <property type="evidence" value="ECO:0007669"/>
    <property type="project" value="UniProtKB-ARBA"/>
</dbReference>
<keyword evidence="11" id="KW-0809">Transit peptide</keyword>
<dbReference type="InterPro" id="IPR043502">
    <property type="entry name" value="DNA/RNA_pol_sf"/>
</dbReference>
<evidence type="ECO:0000256" key="8">
    <source>
        <dbReference type="ARBA" id="ARBA00022801"/>
    </source>
</evidence>
<evidence type="ECO:0000313" key="18">
    <source>
        <dbReference type="Proteomes" id="UP000775213"/>
    </source>
</evidence>
<keyword evidence="7" id="KW-0227">DNA damage</keyword>
<gene>
    <name evidence="17" type="ORF">IEQ34_011214</name>
</gene>
<keyword evidence="3" id="KW-0808">Transferase</keyword>
<comment type="similarity">
    <text evidence="1">Belongs to the DNA polymerase type-A family.</text>
</comment>
<evidence type="ECO:0000256" key="15">
    <source>
        <dbReference type="SAM" id="MobiDB-lite"/>
    </source>
</evidence>
<evidence type="ECO:0000313" key="17">
    <source>
        <dbReference type="EMBL" id="KAH0460551.1"/>
    </source>
</evidence>
<evidence type="ECO:0000256" key="13">
    <source>
        <dbReference type="ARBA" id="ARBA00023204"/>
    </source>
</evidence>
<dbReference type="AlphaFoldDB" id="A0AAV7GWX2"/>
<dbReference type="GO" id="GO:0003677">
    <property type="term" value="F:DNA binding"/>
    <property type="evidence" value="ECO:0007669"/>
    <property type="project" value="UniProtKB-KW"/>
</dbReference>